<comment type="caution">
    <text evidence="1">The sequence shown here is derived from an EMBL/GenBank/DDBJ whole genome shotgun (WGS) entry which is preliminary data.</text>
</comment>
<gene>
    <name evidence="1" type="ORF">ACG02S_07815</name>
</gene>
<sequence length="109" mass="11126">MKNFIQPGVNLTLNAPYDVASGAGLLVGLIFSVATNAALSGQQVEGVTQGVFELPCVGADTPAQGAAVYWDNTNKRCTTTASGNTKIGVATEAKANGPTVVKVRLNGVF</sequence>
<dbReference type="Proteomes" id="UP001606300">
    <property type="component" value="Unassembled WGS sequence"/>
</dbReference>
<reference evidence="1 2" key="1">
    <citation type="submission" date="2024-09" db="EMBL/GenBank/DDBJ databases">
        <title>Novel species of the genus Pelomonas and Roseateles isolated from streams.</title>
        <authorList>
            <person name="Lu H."/>
        </authorList>
    </citation>
    <scope>NUCLEOTIDE SEQUENCE [LARGE SCALE GENOMIC DNA]</scope>
    <source>
        <strain evidence="1 2">DC23W</strain>
    </source>
</reference>
<protein>
    <submittedName>
        <fullName evidence="1">DUF2190 family protein</fullName>
    </submittedName>
</protein>
<evidence type="ECO:0000313" key="1">
    <source>
        <dbReference type="EMBL" id="MFG6413805.1"/>
    </source>
</evidence>
<name>A0ABW7EK18_9BURK</name>
<dbReference type="EMBL" id="JBIGHY010000002">
    <property type="protein sequence ID" value="MFG6413805.1"/>
    <property type="molecule type" value="Genomic_DNA"/>
</dbReference>
<dbReference type="RefSeq" id="WP_394469880.1">
    <property type="nucleotide sequence ID" value="NZ_JBIGHY010000002.1"/>
</dbReference>
<organism evidence="1 2">
    <name type="scientific">Pelomonas dachongensis</name>
    <dbReference type="NCBI Taxonomy" id="3299029"/>
    <lineage>
        <taxon>Bacteria</taxon>
        <taxon>Pseudomonadati</taxon>
        <taxon>Pseudomonadota</taxon>
        <taxon>Betaproteobacteria</taxon>
        <taxon>Burkholderiales</taxon>
        <taxon>Sphaerotilaceae</taxon>
        <taxon>Roseateles</taxon>
    </lineage>
</organism>
<dbReference type="Pfam" id="PF09956">
    <property type="entry name" value="Phage_cement_2"/>
    <property type="match status" value="1"/>
</dbReference>
<keyword evidence="2" id="KW-1185">Reference proteome</keyword>
<dbReference type="PIRSF" id="PIRSF030771">
    <property type="entry name" value="UCP030771"/>
    <property type="match status" value="1"/>
</dbReference>
<dbReference type="InterPro" id="IPR011231">
    <property type="entry name" value="Phage_VT1-Sakai_H0018"/>
</dbReference>
<accession>A0ABW7EK18</accession>
<proteinExistence type="predicted"/>
<evidence type="ECO:0000313" key="2">
    <source>
        <dbReference type="Proteomes" id="UP001606300"/>
    </source>
</evidence>